<keyword evidence="3 5" id="KW-1133">Transmembrane helix</keyword>
<evidence type="ECO:0000313" key="6">
    <source>
        <dbReference type="EMBL" id="KAB7499670.1"/>
    </source>
</evidence>
<feature type="transmembrane region" description="Helical" evidence="5">
    <location>
        <begin position="12"/>
        <end position="32"/>
    </location>
</feature>
<proteinExistence type="predicted"/>
<feature type="transmembrane region" description="Helical" evidence="5">
    <location>
        <begin position="179"/>
        <end position="200"/>
    </location>
</feature>
<dbReference type="Pfam" id="PF00335">
    <property type="entry name" value="Tetraspanin"/>
    <property type="match status" value="1"/>
</dbReference>
<name>A0A5N5T3Z1_9CRUS</name>
<dbReference type="PRINTS" id="PR00259">
    <property type="entry name" value="TMFOUR"/>
</dbReference>
<evidence type="ECO:0000256" key="2">
    <source>
        <dbReference type="ARBA" id="ARBA00022692"/>
    </source>
</evidence>
<gene>
    <name evidence="6" type="ORF">Anas_12831</name>
</gene>
<feature type="transmembrane region" description="Helical" evidence="5">
    <location>
        <begin position="38"/>
        <end position="65"/>
    </location>
</feature>
<evidence type="ECO:0000313" key="7">
    <source>
        <dbReference type="Proteomes" id="UP000326759"/>
    </source>
</evidence>
<keyword evidence="7" id="KW-1185">Reference proteome</keyword>
<dbReference type="EMBL" id="SEYY01017310">
    <property type="protein sequence ID" value="KAB7499670.1"/>
    <property type="molecule type" value="Genomic_DNA"/>
</dbReference>
<dbReference type="PANTHER" id="PTHR19282">
    <property type="entry name" value="TETRASPANIN"/>
    <property type="match status" value="1"/>
</dbReference>
<feature type="transmembrane region" description="Helical" evidence="5">
    <location>
        <begin position="72"/>
        <end position="91"/>
    </location>
</feature>
<comment type="subcellular location">
    <subcellularLocation>
        <location evidence="1">Membrane</location>
        <topology evidence="1">Multi-pass membrane protein</topology>
    </subcellularLocation>
</comment>
<evidence type="ECO:0000256" key="4">
    <source>
        <dbReference type="ARBA" id="ARBA00023136"/>
    </source>
</evidence>
<dbReference type="Proteomes" id="UP000326759">
    <property type="component" value="Unassembled WGS sequence"/>
</dbReference>
<dbReference type="OrthoDB" id="5845060at2759"/>
<dbReference type="PANTHER" id="PTHR19282:SF452">
    <property type="entry name" value="LD03691P"/>
    <property type="match status" value="1"/>
</dbReference>
<evidence type="ECO:0000256" key="3">
    <source>
        <dbReference type="ARBA" id="ARBA00022989"/>
    </source>
</evidence>
<dbReference type="InterPro" id="IPR018499">
    <property type="entry name" value="Tetraspanin/Peripherin"/>
</dbReference>
<evidence type="ECO:0000256" key="5">
    <source>
        <dbReference type="SAM" id="Phobius"/>
    </source>
</evidence>
<evidence type="ECO:0000256" key="1">
    <source>
        <dbReference type="ARBA" id="ARBA00004141"/>
    </source>
</evidence>
<accession>A0A5N5T3Z1</accession>
<sequence>MCGGFTCSKNSLIALNVLYVVVAIILISVAAYAKLASIVASTALVSVIIACGVFLLLISIVGIVAASKHHQVLLFFYMIILFLIFIIQFSVACACLATNENQQNIIAREGWKMASHELKHKAEMVFHCCDYEGVDDNENCTDIYDISGNLCCNIVNGTDVECHCPKCNLPLQEALGRGLSVVGGIGLFFSFTEVFGFFIAKQFRHQKDPRANIQSLLNSNF</sequence>
<reference evidence="6 7" key="1">
    <citation type="journal article" date="2019" name="PLoS Biol.">
        <title>Sex chromosomes control vertical transmission of feminizing Wolbachia symbionts in an isopod.</title>
        <authorList>
            <person name="Becking T."/>
            <person name="Chebbi M.A."/>
            <person name="Giraud I."/>
            <person name="Moumen B."/>
            <person name="Laverre T."/>
            <person name="Caubet Y."/>
            <person name="Peccoud J."/>
            <person name="Gilbert C."/>
            <person name="Cordaux R."/>
        </authorList>
    </citation>
    <scope>NUCLEOTIDE SEQUENCE [LARGE SCALE GENOMIC DNA]</scope>
    <source>
        <strain evidence="6">ANa2</strain>
        <tissue evidence="6">Whole body excluding digestive tract and cuticle</tissue>
    </source>
</reference>
<comment type="caution">
    <text evidence="6">The sequence shown here is derived from an EMBL/GenBank/DDBJ whole genome shotgun (WGS) entry which is preliminary data.</text>
</comment>
<keyword evidence="2 5" id="KW-0812">Transmembrane</keyword>
<keyword evidence="4 5" id="KW-0472">Membrane</keyword>
<organism evidence="6 7">
    <name type="scientific">Armadillidium nasatum</name>
    <dbReference type="NCBI Taxonomy" id="96803"/>
    <lineage>
        <taxon>Eukaryota</taxon>
        <taxon>Metazoa</taxon>
        <taxon>Ecdysozoa</taxon>
        <taxon>Arthropoda</taxon>
        <taxon>Crustacea</taxon>
        <taxon>Multicrustacea</taxon>
        <taxon>Malacostraca</taxon>
        <taxon>Eumalacostraca</taxon>
        <taxon>Peracarida</taxon>
        <taxon>Isopoda</taxon>
        <taxon>Oniscidea</taxon>
        <taxon>Crinocheta</taxon>
        <taxon>Armadillidiidae</taxon>
        <taxon>Armadillidium</taxon>
    </lineage>
</organism>
<dbReference type="GO" id="GO:0016020">
    <property type="term" value="C:membrane"/>
    <property type="evidence" value="ECO:0007669"/>
    <property type="project" value="UniProtKB-SubCell"/>
</dbReference>
<protein>
    <submittedName>
        <fullName evidence="6">Tetraspanin-31</fullName>
    </submittedName>
</protein>
<dbReference type="AlphaFoldDB" id="A0A5N5T3Z1"/>